<proteinExistence type="predicted"/>
<evidence type="ECO:0000313" key="1">
    <source>
        <dbReference type="EMBL" id="KPW06648.1"/>
    </source>
</evidence>
<comment type="caution">
    <text evidence="1">The sequence shown here is derived from an EMBL/GenBank/DDBJ whole genome shotgun (WGS) entry which is preliminary data.</text>
</comment>
<dbReference type="AlphaFoldDB" id="A0A0P9IBY1"/>
<dbReference type="Proteomes" id="UP000050297">
    <property type="component" value="Unassembled WGS sequence"/>
</dbReference>
<accession>A0A0P9IBY1</accession>
<organism evidence="1 2">
    <name type="scientific">Pseudomonas syringae pv. aceris</name>
    <dbReference type="NCBI Taxonomy" id="199198"/>
    <lineage>
        <taxon>Bacteria</taxon>
        <taxon>Pseudomonadati</taxon>
        <taxon>Pseudomonadota</taxon>
        <taxon>Gammaproteobacteria</taxon>
        <taxon>Pseudomonadales</taxon>
        <taxon>Pseudomonadaceae</taxon>
        <taxon>Pseudomonas</taxon>
        <taxon>Pseudomonas syringae</taxon>
    </lineage>
</organism>
<protein>
    <submittedName>
        <fullName evidence="1">Uncharacterized protein</fullName>
    </submittedName>
</protein>
<evidence type="ECO:0000313" key="2">
    <source>
        <dbReference type="Proteomes" id="UP000050297"/>
    </source>
</evidence>
<gene>
    <name evidence="1" type="ORF">ALO91_02966</name>
</gene>
<name>A0A0P9IBY1_PSESX</name>
<reference evidence="1 2" key="1">
    <citation type="submission" date="2015-09" db="EMBL/GenBank/DDBJ databases">
        <title>Genome announcement of multiple Pseudomonas syringae strains.</title>
        <authorList>
            <person name="Thakur S."/>
            <person name="Wang P.W."/>
            <person name="Gong Y."/>
            <person name="Weir B.S."/>
            <person name="Guttman D.S."/>
        </authorList>
    </citation>
    <scope>NUCLEOTIDE SEQUENCE [LARGE SCALE GENOMIC DNA]</scope>
    <source>
        <strain evidence="1 2">ICMP2802</strain>
    </source>
</reference>
<dbReference type="PATRIC" id="fig|199198.5.peg.4220"/>
<sequence>MPVIIYSSPPTYLPPPDTGGRRMPWRNAMSQFYLQDSRDHAYVGDGLSFWAKEGKGYVTDLAKAEIYTIEQATSHRDTDIPWPKQYVDARTRLGVDCQCVTHLEALQQHPDADEFYIQKPQAWNGNNLIWFTTDGSYTSDLSKAVKVHRADTMTLIGTPGGCIVWPCAYVEARSRRLVERDDVSIKEALRGTGIKLPKPRRARKQVFNCQGCGRFIAVAECYVSDCRNCGADNLP</sequence>
<dbReference type="EMBL" id="LJPM01000654">
    <property type="protein sequence ID" value="KPW06648.1"/>
    <property type="molecule type" value="Genomic_DNA"/>
</dbReference>